<evidence type="ECO:0000313" key="2">
    <source>
        <dbReference type="Proteomes" id="UP001212841"/>
    </source>
</evidence>
<evidence type="ECO:0000313" key="1">
    <source>
        <dbReference type="EMBL" id="KAJ3032396.1"/>
    </source>
</evidence>
<gene>
    <name evidence="1" type="ORF">HK097_005268</name>
</gene>
<proteinExistence type="predicted"/>
<dbReference type="AlphaFoldDB" id="A0AAD5S2M3"/>
<organism evidence="1 2">
    <name type="scientific">Rhizophlyctis rosea</name>
    <dbReference type="NCBI Taxonomy" id="64517"/>
    <lineage>
        <taxon>Eukaryota</taxon>
        <taxon>Fungi</taxon>
        <taxon>Fungi incertae sedis</taxon>
        <taxon>Chytridiomycota</taxon>
        <taxon>Chytridiomycota incertae sedis</taxon>
        <taxon>Chytridiomycetes</taxon>
        <taxon>Rhizophlyctidales</taxon>
        <taxon>Rhizophlyctidaceae</taxon>
        <taxon>Rhizophlyctis</taxon>
    </lineage>
</organism>
<protein>
    <submittedName>
        <fullName evidence="1">Uncharacterized protein</fullName>
    </submittedName>
</protein>
<keyword evidence="2" id="KW-1185">Reference proteome</keyword>
<name>A0AAD5S2M3_9FUNG</name>
<accession>A0AAD5S2M3</accession>
<dbReference type="EMBL" id="JADGJD010002472">
    <property type="protein sequence ID" value="KAJ3032396.1"/>
    <property type="molecule type" value="Genomic_DNA"/>
</dbReference>
<comment type="caution">
    <text evidence="1">The sequence shown here is derived from an EMBL/GenBank/DDBJ whole genome shotgun (WGS) entry which is preliminary data.</text>
</comment>
<feature type="non-terminal residue" evidence="1">
    <location>
        <position position="1"/>
    </location>
</feature>
<reference evidence="1" key="1">
    <citation type="submission" date="2020-05" db="EMBL/GenBank/DDBJ databases">
        <title>Phylogenomic resolution of chytrid fungi.</title>
        <authorList>
            <person name="Stajich J.E."/>
            <person name="Amses K."/>
            <person name="Simmons R."/>
            <person name="Seto K."/>
            <person name="Myers J."/>
            <person name="Bonds A."/>
            <person name="Quandt C.A."/>
            <person name="Barry K."/>
            <person name="Liu P."/>
            <person name="Grigoriev I."/>
            <person name="Longcore J.E."/>
            <person name="James T.Y."/>
        </authorList>
    </citation>
    <scope>NUCLEOTIDE SEQUENCE</scope>
    <source>
        <strain evidence="1">JEL0318</strain>
    </source>
</reference>
<feature type="non-terminal residue" evidence="1">
    <location>
        <position position="85"/>
    </location>
</feature>
<dbReference type="Proteomes" id="UP001212841">
    <property type="component" value="Unassembled WGS sequence"/>
</dbReference>
<sequence>AYDTLKESFLEATRTTGRAAVIQTAKRWKEIQQGKDDICAFAASFSRMLTKHNHARKSVGYLEFEDHEVVEQWLDVLAKEQMKHW</sequence>